<keyword evidence="1" id="KW-1133">Transmembrane helix</keyword>
<gene>
    <name evidence="2" type="ORF">S01H4_14349</name>
</gene>
<protein>
    <submittedName>
        <fullName evidence="2">Uncharacterized protein</fullName>
    </submittedName>
</protein>
<reference evidence="2" key="1">
    <citation type="journal article" date="2014" name="Front. Microbiol.">
        <title>High frequency of phylogenetically diverse reductive dehalogenase-homologous genes in deep subseafloor sedimentary metagenomes.</title>
        <authorList>
            <person name="Kawai M."/>
            <person name="Futagami T."/>
            <person name="Toyoda A."/>
            <person name="Takaki Y."/>
            <person name="Nishi S."/>
            <person name="Hori S."/>
            <person name="Arai W."/>
            <person name="Tsubouchi T."/>
            <person name="Morono Y."/>
            <person name="Uchiyama I."/>
            <person name="Ito T."/>
            <person name="Fujiyama A."/>
            <person name="Inagaki F."/>
            <person name="Takami H."/>
        </authorList>
    </citation>
    <scope>NUCLEOTIDE SEQUENCE</scope>
    <source>
        <strain evidence="2">Expedition CK06-06</strain>
    </source>
</reference>
<sequence>MIIRDAKEILGHIREIANAPVFNVMLLIGFLLIIGSFLEFDGLENISFTGQPKLAMLVIAIILIIGSPLMYAFARPPSERTGKKPTIEEGMSFSFNQFTINLKVGKIQEISGLNKNSAVVLPANTTFVDDCITDEKSALGSFFLKFYPDKISKVSEDIQRQLQKQG</sequence>
<accession>X1ALT5</accession>
<feature type="transmembrane region" description="Helical" evidence="1">
    <location>
        <begin position="54"/>
        <end position="74"/>
    </location>
</feature>
<dbReference type="AlphaFoldDB" id="X1ALT5"/>
<evidence type="ECO:0000256" key="1">
    <source>
        <dbReference type="SAM" id="Phobius"/>
    </source>
</evidence>
<keyword evidence="1" id="KW-0472">Membrane</keyword>
<keyword evidence="1" id="KW-0812">Transmembrane</keyword>
<feature type="non-terminal residue" evidence="2">
    <location>
        <position position="166"/>
    </location>
</feature>
<dbReference type="EMBL" id="BART01006294">
    <property type="protein sequence ID" value="GAG60896.1"/>
    <property type="molecule type" value="Genomic_DNA"/>
</dbReference>
<organism evidence="2">
    <name type="scientific">marine sediment metagenome</name>
    <dbReference type="NCBI Taxonomy" id="412755"/>
    <lineage>
        <taxon>unclassified sequences</taxon>
        <taxon>metagenomes</taxon>
        <taxon>ecological metagenomes</taxon>
    </lineage>
</organism>
<feature type="transmembrane region" description="Helical" evidence="1">
    <location>
        <begin position="21"/>
        <end position="38"/>
    </location>
</feature>
<name>X1ALT5_9ZZZZ</name>
<comment type="caution">
    <text evidence="2">The sequence shown here is derived from an EMBL/GenBank/DDBJ whole genome shotgun (WGS) entry which is preliminary data.</text>
</comment>
<proteinExistence type="predicted"/>
<evidence type="ECO:0000313" key="2">
    <source>
        <dbReference type="EMBL" id="GAG60896.1"/>
    </source>
</evidence>